<keyword evidence="2" id="KW-0378">Hydrolase</keyword>
<keyword evidence="3" id="KW-1185">Reference proteome</keyword>
<evidence type="ECO:0000313" key="2">
    <source>
        <dbReference type="EMBL" id="NEZ58461.1"/>
    </source>
</evidence>
<dbReference type="Gene3D" id="3.40.50.1000">
    <property type="entry name" value="HAD superfamily/HAD-like"/>
    <property type="match status" value="1"/>
</dbReference>
<sequence>MMGDKPKIAIFDFDGTLTTQDSFVPFLCWTHGWRRLVIGLMRHSSAVLSYGMKRCSNQTIKEILLTEFYKGWSIERLKTAAADYAHHYLPKLVDPDALERLHWHQRQGHQIILVSATLEIYLQPWMKTLPIDHLLATRLEHQGGSVTGKLSGENCYGPEKVKRLERLLGDLQQYYIYAYGDGQGDRELLEAANEPYYRFFNRGRYLMIR</sequence>
<dbReference type="PANTHER" id="PTHR43344">
    <property type="entry name" value="PHOSPHOSERINE PHOSPHATASE"/>
    <property type="match status" value="1"/>
</dbReference>
<dbReference type="InterPro" id="IPR006385">
    <property type="entry name" value="HAD_hydro_SerB1"/>
</dbReference>
<dbReference type="EMBL" id="QXHD01000004">
    <property type="protein sequence ID" value="NEZ58461.1"/>
    <property type="molecule type" value="Genomic_DNA"/>
</dbReference>
<accession>A0A6M0RRX0</accession>
<proteinExistence type="inferred from homology"/>
<dbReference type="InterPro" id="IPR023214">
    <property type="entry name" value="HAD_sf"/>
</dbReference>
<reference evidence="2 3" key="1">
    <citation type="journal article" date="2020" name="Microb. Ecol.">
        <title>Ecogenomics of the Marine Benthic Filamentous Cyanobacterium Adonisia.</title>
        <authorList>
            <person name="Walter J.M."/>
            <person name="Coutinho F.H."/>
            <person name="Leomil L."/>
            <person name="Hargreaves P.I."/>
            <person name="Campeao M.E."/>
            <person name="Vieira V.V."/>
            <person name="Silva B.S."/>
            <person name="Fistarol G.O."/>
            <person name="Salomon P.S."/>
            <person name="Sawabe T."/>
            <person name="Mino S."/>
            <person name="Hosokawa M."/>
            <person name="Miyashita H."/>
            <person name="Maruyama F."/>
            <person name="van Verk M.C."/>
            <person name="Dutilh B.E."/>
            <person name="Thompson C.C."/>
            <person name="Thompson F.L."/>
        </authorList>
    </citation>
    <scope>NUCLEOTIDE SEQUENCE [LARGE SCALE GENOMIC DNA]</scope>
    <source>
        <strain evidence="2 3">CCMR0081</strain>
    </source>
</reference>
<dbReference type="InterPro" id="IPR050582">
    <property type="entry name" value="HAD-like_SerB"/>
</dbReference>
<evidence type="ECO:0000313" key="3">
    <source>
        <dbReference type="Proteomes" id="UP000481033"/>
    </source>
</evidence>
<protein>
    <submittedName>
        <fullName evidence="2">HAD family hydrolase</fullName>
    </submittedName>
</protein>
<dbReference type="RefSeq" id="WP_163701015.1">
    <property type="nucleotide sequence ID" value="NZ_QXHD01000004.1"/>
</dbReference>
<gene>
    <name evidence="2" type="ORF">DXZ20_23000</name>
</gene>
<comment type="similarity">
    <text evidence="1">Belongs to the HAD-like hydrolase superfamily. SerB family.</text>
</comment>
<dbReference type="InterPro" id="IPR036412">
    <property type="entry name" value="HAD-like_sf"/>
</dbReference>
<dbReference type="Pfam" id="PF12710">
    <property type="entry name" value="HAD"/>
    <property type="match status" value="1"/>
</dbReference>
<dbReference type="SUPFAM" id="SSF56784">
    <property type="entry name" value="HAD-like"/>
    <property type="match status" value="1"/>
</dbReference>
<evidence type="ECO:0000256" key="1">
    <source>
        <dbReference type="ARBA" id="ARBA00009184"/>
    </source>
</evidence>
<comment type="caution">
    <text evidence="2">The sequence shown here is derived from an EMBL/GenBank/DDBJ whole genome shotgun (WGS) entry which is preliminary data.</text>
</comment>
<dbReference type="NCBIfam" id="TIGR01490">
    <property type="entry name" value="HAD-SF-IB-hyp1"/>
    <property type="match status" value="1"/>
</dbReference>
<dbReference type="NCBIfam" id="TIGR01488">
    <property type="entry name" value="HAD-SF-IB"/>
    <property type="match status" value="1"/>
</dbReference>
<dbReference type="GO" id="GO:0016787">
    <property type="term" value="F:hydrolase activity"/>
    <property type="evidence" value="ECO:0007669"/>
    <property type="project" value="UniProtKB-KW"/>
</dbReference>
<organism evidence="2 3">
    <name type="scientific">Adonisia turfae CCMR0081</name>
    <dbReference type="NCBI Taxonomy" id="2292702"/>
    <lineage>
        <taxon>Bacteria</taxon>
        <taxon>Bacillati</taxon>
        <taxon>Cyanobacteriota</taxon>
        <taxon>Adonisia</taxon>
        <taxon>Adonisia turfae</taxon>
    </lineage>
</organism>
<name>A0A6M0RRX0_9CYAN</name>
<dbReference type="Gene3D" id="1.20.1440.100">
    <property type="entry name" value="SG protein - dephosphorylation function"/>
    <property type="match status" value="1"/>
</dbReference>
<dbReference type="CDD" id="cd02612">
    <property type="entry name" value="HAD_PGPPase"/>
    <property type="match status" value="1"/>
</dbReference>
<dbReference type="Proteomes" id="UP000481033">
    <property type="component" value="Unassembled WGS sequence"/>
</dbReference>
<dbReference type="AlphaFoldDB" id="A0A6M0RRX0"/>